<dbReference type="Proteomes" id="UP001230504">
    <property type="component" value="Unassembled WGS sequence"/>
</dbReference>
<reference evidence="3" key="1">
    <citation type="submission" date="2021-06" db="EMBL/GenBank/DDBJ databases">
        <title>Comparative genomics, transcriptomics and evolutionary studies reveal genomic signatures of adaptation to plant cell wall in hemibiotrophic fungi.</title>
        <authorList>
            <consortium name="DOE Joint Genome Institute"/>
            <person name="Baroncelli R."/>
            <person name="Diaz J.F."/>
            <person name="Benocci T."/>
            <person name="Peng M."/>
            <person name="Battaglia E."/>
            <person name="Haridas S."/>
            <person name="Andreopoulos W."/>
            <person name="Labutti K."/>
            <person name="Pangilinan J."/>
            <person name="Floch G.L."/>
            <person name="Makela M.R."/>
            <person name="Henrissat B."/>
            <person name="Grigoriev I.V."/>
            <person name="Crouch J.A."/>
            <person name="De Vries R.P."/>
            <person name="Sukno S.A."/>
            <person name="Thon M.R."/>
        </authorList>
    </citation>
    <scope>NUCLEOTIDE SEQUENCE</scope>
    <source>
        <strain evidence="3">CBS 125086</strain>
    </source>
</reference>
<evidence type="ECO:0000256" key="1">
    <source>
        <dbReference type="SAM" id="MobiDB-lite"/>
    </source>
</evidence>
<feature type="region of interest" description="Disordered" evidence="1">
    <location>
        <begin position="19"/>
        <end position="129"/>
    </location>
</feature>
<feature type="compositionally biased region" description="Polar residues" evidence="1">
    <location>
        <begin position="108"/>
        <end position="129"/>
    </location>
</feature>
<dbReference type="InterPro" id="IPR046797">
    <property type="entry name" value="PDDEXK_12"/>
</dbReference>
<keyword evidence="4" id="KW-1185">Reference proteome</keyword>
<evidence type="ECO:0000259" key="2">
    <source>
        <dbReference type="Pfam" id="PF20516"/>
    </source>
</evidence>
<dbReference type="GeneID" id="85443616"/>
<name>A0AAD8PKI1_9PEZI</name>
<accession>A0AAD8PKI1</accession>
<proteinExistence type="predicted"/>
<dbReference type="RefSeq" id="XP_060407376.1">
    <property type="nucleotide sequence ID" value="XM_060559376.1"/>
</dbReference>
<organism evidence="3 4">
    <name type="scientific">Colletotrichum navitas</name>
    <dbReference type="NCBI Taxonomy" id="681940"/>
    <lineage>
        <taxon>Eukaryota</taxon>
        <taxon>Fungi</taxon>
        <taxon>Dikarya</taxon>
        <taxon>Ascomycota</taxon>
        <taxon>Pezizomycotina</taxon>
        <taxon>Sordariomycetes</taxon>
        <taxon>Hypocreomycetidae</taxon>
        <taxon>Glomerellales</taxon>
        <taxon>Glomerellaceae</taxon>
        <taxon>Colletotrichum</taxon>
        <taxon>Colletotrichum graminicola species complex</taxon>
    </lineage>
</organism>
<feature type="domain" description="PD-(D/E)XK nuclease-like" evidence="2">
    <location>
        <begin position="182"/>
        <end position="431"/>
    </location>
</feature>
<dbReference type="EMBL" id="JAHLJV010000155">
    <property type="protein sequence ID" value="KAK1566172.1"/>
    <property type="molecule type" value="Genomic_DNA"/>
</dbReference>
<evidence type="ECO:0000313" key="4">
    <source>
        <dbReference type="Proteomes" id="UP001230504"/>
    </source>
</evidence>
<evidence type="ECO:0000313" key="3">
    <source>
        <dbReference type="EMBL" id="KAK1566172.1"/>
    </source>
</evidence>
<protein>
    <recommendedName>
        <fullName evidence="2">PD-(D/E)XK nuclease-like domain-containing protein</fullName>
    </recommendedName>
</protein>
<feature type="compositionally biased region" description="Low complexity" evidence="1">
    <location>
        <begin position="72"/>
        <end position="82"/>
    </location>
</feature>
<dbReference type="AlphaFoldDB" id="A0AAD8PKI1"/>
<sequence length="453" mass="50661">MEHFLCPQRRVFEWLADLPCTSPLPASPTPRNFHRRSKGHDQGPRPAKRRRLLTPPQSTIMTSLYDKRSLDDSGSSLSLTSSSHHDPDQTPTKRPRTIPILGPFGKPPSSTHRSGSLSPKKQARNTTKTTIRCQQYDATQGIPLTLQTFWRQMNAYSKGICVVGAAEKAAVQSAFERIPRFQQEAIDDYVFEPSSAADAPQPRTKLGPTPKVEDVLNILANSKACNDMVLDEPGWNQAVHGPVLSLAFPPIWRSRPIDLTAYMPCTTASLISSYAESRGRKVDYCVCIQPDALSAAAIRAIRDQDVWTNISINHTDFNALQELPIALSIETKIQSGDEADAHAQLAVWQAAQWRLLERLVGRDEPSTPLVDFLPGIVVLGHSWYFVASTKRGDSITLWTNQLIGSTDQVMGVYQIACALQYIARWIEDTYWPWYKRAVLRLSAEDVQEERSNT</sequence>
<comment type="caution">
    <text evidence="3">The sequence shown here is derived from an EMBL/GenBank/DDBJ whole genome shotgun (WGS) entry which is preliminary data.</text>
</comment>
<dbReference type="Pfam" id="PF20516">
    <property type="entry name" value="PDDEXK_12"/>
    <property type="match status" value="1"/>
</dbReference>
<gene>
    <name evidence="3" type="ORF">LY79DRAFT_572585</name>
</gene>